<dbReference type="VEuPathDB" id="AmoebaDB:NfTy_067250"/>
<dbReference type="VEuPathDB" id="AmoebaDB:FDP41_005575"/>
<evidence type="ECO:0000313" key="11">
    <source>
        <dbReference type="Proteomes" id="UP000444721"/>
    </source>
</evidence>
<evidence type="ECO:0000256" key="5">
    <source>
        <dbReference type="ARBA" id="ARBA00022927"/>
    </source>
</evidence>
<dbReference type="InterPro" id="IPR011990">
    <property type="entry name" value="TPR-like_helical_dom_sf"/>
</dbReference>
<dbReference type="PANTHER" id="PTHR13768">
    <property type="entry name" value="SOLUBLE NSF ATTACHMENT PROTEIN SNAP"/>
    <property type="match status" value="1"/>
</dbReference>
<dbReference type="SMART" id="SM00028">
    <property type="entry name" value="TPR"/>
    <property type="match status" value="3"/>
</dbReference>
<dbReference type="InterPro" id="IPR000744">
    <property type="entry name" value="NSF_attach"/>
</dbReference>
<dbReference type="RefSeq" id="XP_044560294.1">
    <property type="nucleotide sequence ID" value="XM_044709114.1"/>
</dbReference>
<dbReference type="EMBL" id="VFQX01000044">
    <property type="protein sequence ID" value="KAF0975581.1"/>
    <property type="molecule type" value="Genomic_DNA"/>
</dbReference>
<dbReference type="Pfam" id="PF14938">
    <property type="entry name" value="SNAP"/>
    <property type="match status" value="1"/>
</dbReference>
<dbReference type="GO" id="GO:0005483">
    <property type="term" value="F:soluble NSF attachment protein activity"/>
    <property type="evidence" value="ECO:0007669"/>
    <property type="project" value="TreeGrafter"/>
</dbReference>
<dbReference type="OMA" id="RSWFHAA"/>
<keyword evidence="3" id="KW-0813">Transport</keyword>
<dbReference type="GO" id="GO:0031201">
    <property type="term" value="C:SNARE complex"/>
    <property type="evidence" value="ECO:0007669"/>
    <property type="project" value="TreeGrafter"/>
</dbReference>
<comment type="similarity">
    <text evidence="2">Belongs to the SNAP family.</text>
</comment>
<accession>A0A6A5BMP8</accession>
<comment type="subcellular location">
    <subcellularLocation>
        <location evidence="1">Membrane</location>
        <topology evidence="1">Peripheral membrane protein</topology>
    </subcellularLocation>
</comment>
<evidence type="ECO:0000256" key="3">
    <source>
        <dbReference type="ARBA" id="ARBA00022448"/>
    </source>
</evidence>
<proteinExistence type="inferred from homology"/>
<evidence type="ECO:0000256" key="8">
    <source>
        <dbReference type="ARBA" id="ARBA00042485"/>
    </source>
</evidence>
<keyword evidence="6" id="KW-0472">Membrane</keyword>
<dbReference type="VEuPathDB" id="AmoebaDB:NF0023840"/>
<dbReference type="Proteomes" id="UP000444721">
    <property type="component" value="Unassembled WGS sequence"/>
</dbReference>
<gene>
    <name evidence="10" type="ORF">FDP41_005575</name>
</gene>
<dbReference type="GO" id="GO:0019905">
    <property type="term" value="F:syntaxin binding"/>
    <property type="evidence" value="ECO:0007669"/>
    <property type="project" value="TreeGrafter"/>
</dbReference>
<sequence length="348" mass="39323">MSNSEKEKEALSLEKEGKKYSSKSLLNFFKPDYDSAAVAFEKAGLIYKQLKQPAKAIQCFSQCGECFGKCGIYYKSGSAFENAAALCKDLKEFDKATDLYSKAFQMYVNDGKGNRAGEALVKAAKVMAESGALTQAVELYKTALESISTSGYHNAMNTFRSFNSFLLQKSLYEEAIQNAFEMMKGYKDLNQKDGLCKTCTSIVLICLMMDDYVRADEFHKKFSNEESDYLSSPECDISIEFLEAFDRMDENLLEKAKTNNQLKYLEREVYKLAMKLKISANMRGSAGVSLRPSTRTNTKKNILLDDDEKVESEEEQDGEEISKDIDRLIVKDHSDEENEDPFDPDDLT</sequence>
<keyword evidence="4" id="KW-0931">ER-Golgi transport</keyword>
<dbReference type="GeneID" id="68112793"/>
<feature type="compositionally biased region" description="Acidic residues" evidence="9">
    <location>
        <begin position="335"/>
        <end position="348"/>
    </location>
</feature>
<evidence type="ECO:0000256" key="4">
    <source>
        <dbReference type="ARBA" id="ARBA00022892"/>
    </source>
</evidence>
<dbReference type="GO" id="GO:0016192">
    <property type="term" value="P:vesicle-mediated transport"/>
    <property type="evidence" value="ECO:0007669"/>
    <property type="project" value="UniProtKB-KW"/>
</dbReference>
<dbReference type="AlphaFoldDB" id="A0A6A5BMP8"/>
<keyword evidence="5" id="KW-0653">Protein transport</keyword>
<evidence type="ECO:0000256" key="6">
    <source>
        <dbReference type="ARBA" id="ARBA00023136"/>
    </source>
</evidence>
<evidence type="ECO:0000313" key="10">
    <source>
        <dbReference type="EMBL" id="KAF0975581.1"/>
    </source>
</evidence>
<dbReference type="GO" id="GO:0005774">
    <property type="term" value="C:vacuolar membrane"/>
    <property type="evidence" value="ECO:0007669"/>
    <property type="project" value="TreeGrafter"/>
</dbReference>
<evidence type="ECO:0000256" key="9">
    <source>
        <dbReference type="SAM" id="MobiDB-lite"/>
    </source>
</evidence>
<organism evidence="10 11">
    <name type="scientific">Naegleria fowleri</name>
    <name type="common">Brain eating amoeba</name>
    <dbReference type="NCBI Taxonomy" id="5763"/>
    <lineage>
        <taxon>Eukaryota</taxon>
        <taxon>Discoba</taxon>
        <taxon>Heterolobosea</taxon>
        <taxon>Tetramitia</taxon>
        <taxon>Eutetramitia</taxon>
        <taxon>Vahlkampfiidae</taxon>
        <taxon>Naegleria</taxon>
    </lineage>
</organism>
<dbReference type="OrthoDB" id="9984275at2759"/>
<evidence type="ECO:0000256" key="7">
    <source>
        <dbReference type="ARBA" id="ARBA00040047"/>
    </source>
</evidence>
<dbReference type="SUPFAM" id="SSF48452">
    <property type="entry name" value="TPR-like"/>
    <property type="match status" value="1"/>
</dbReference>
<dbReference type="Gene3D" id="1.25.40.10">
    <property type="entry name" value="Tetratricopeptide repeat domain"/>
    <property type="match status" value="1"/>
</dbReference>
<comment type="caution">
    <text evidence="10">The sequence shown here is derived from an EMBL/GenBank/DDBJ whole genome shotgun (WGS) entry which is preliminary data.</text>
</comment>
<feature type="compositionally biased region" description="Acidic residues" evidence="9">
    <location>
        <begin position="304"/>
        <end position="319"/>
    </location>
</feature>
<dbReference type="GO" id="GO:0006886">
    <property type="term" value="P:intracellular protein transport"/>
    <property type="evidence" value="ECO:0007669"/>
    <property type="project" value="InterPro"/>
</dbReference>
<reference evidence="10 11" key="1">
    <citation type="journal article" date="2019" name="Sci. Rep.">
        <title>Nanopore sequencing improves the draft genome of the human pathogenic amoeba Naegleria fowleri.</title>
        <authorList>
            <person name="Liechti N."/>
            <person name="Schurch N."/>
            <person name="Bruggmann R."/>
            <person name="Wittwer M."/>
        </authorList>
    </citation>
    <scope>NUCLEOTIDE SEQUENCE [LARGE SCALE GENOMIC DNA]</scope>
    <source>
        <strain evidence="10 11">ATCC 30894</strain>
    </source>
</reference>
<feature type="compositionally biased region" description="Basic and acidic residues" evidence="9">
    <location>
        <begin position="320"/>
        <end position="334"/>
    </location>
</feature>
<dbReference type="PANTHER" id="PTHR13768:SF2">
    <property type="entry name" value="GAMMA-SOLUBLE NSF ATTACHMENT PROTEIN"/>
    <property type="match status" value="1"/>
</dbReference>
<name>A0A6A5BMP8_NAEFO</name>
<evidence type="ECO:0000256" key="1">
    <source>
        <dbReference type="ARBA" id="ARBA00004170"/>
    </source>
</evidence>
<feature type="region of interest" description="Disordered" evidence="9">
    <location>
        <begin position="298"/>
        <end position="348"/>
    </location>
</feature>
<keyword evidence="11" id="KW-1185">Reference proteome</keyword>
<evidence type="ECO:0000256" key="2">
    <source>
        <dbReference type="ARBA" id="ARBA00010050"/>
    </source>
</evidence>
<protein>
    <recommendedName>
        <fullName evidence="7">Gamma-soluble NSF attachment protein</fullName>
    </recommendedName>
    <alternativeName>
        <fullName evidence="8">N-ethylmaleimide-sensitive factor attachment protein gamma</fullName>
    </alternativeName>
</protein>
<dbReference type="InterPro" id="IPR019734">
    <property type="entry name" value="TPR_rpt"/>
</dbReference>